<evidence type="ECO:0000313" key="1">
    <source>
        <dbReference type="EMBL" id="KAI2383779.1"/>
    </source>
</evidence>
<accession>A0ACB8USE6</accession>
<protein>
    <submittedName>
        <fullName evidence="1">Uncharacterized protein</fullName>
    </submittedName>
</protein>
<name>A0ACB8USE6_9EURO</name>
<organism evidence="1">
    <name type="scientific">Ophidiomyces ophidiicola</name>
    <dbReference type="NCBI Taxonomy" id="1387563"/>
    <lineage>
        <taxon>Eukaryota</taxon>
        <taxon>Fungi</taxon>
        <taxon>Dikarya</taxon>
        <taxon>Ascomycota</taxon>
        <taxon>Pezizomycotina</taxon>
        <taxon>Eurotiomycetes</taxon>
        <taxon>Eurotiomycetidae</taxon>
        <taxon>Onygenales</taxon>
        <taxon>Onygenaceae</taxon>
        <taxon>Ophidiomyces</taxon>
    </lineage>
</organism>
<proteinExistence type="predicted"/>
<sequence length="199" mass="22974">MPVDLSRPSFDRLMDAVDDLLDALLEFSNEDDPKGKKLNEESVVQFWSTVCLAPSIFFPNIRMTKEIDGNRVYILVEQRCSLFCCQKQRESCIFVIQCSKSRENISEGYWEGCERQLAGFIDQRFKRAVHISAAIAIGSVFGFYHYQLGGLQPMPRYDEEFDILDSEDCSMVFDKVFHIFLQAVSDKGRLMAAFVNHRR</sequence>
<reference evidence="1" key="1">
    <citation type="journal article" date="2022" name="bioRxiv">
        <title>Population genetic analysis of Ophidiomyces ophidiicola, the causative agent of snake fungal disease, indicates recent introductions to the USA.</title>
        <authorList>
            <person name="Ladner J.T."/>
            <person name="Palmer J.M."/>
            <person name="Ettinger C.L."/>
            <person name="Stajich J.E."/>
            <person name="Farrell T.M."/>
            <person name="Glorioso B.M."/>
            <person name="Lawson B."/>
            <person name="Price S.J."/>
            <person name="Stengle A.G."/>
            <person name="Grear D.A."/>
            <person name="Lorch J.M."/>
        </authorList>
    </citation>
    <scope>NUCLEOTIDE SEQUENCE</scope>
    <source>
        <strain evidence="1">NWHC 24266-5</strain>
    </source>
</reference>
<gene>
    <name evidence="1" type="ORF">LOY88_005060</name>
</gene>
<dbReference type="EMBL" id="JALBCA010000084">
    <property type="protein sequence ID" value="KAI2383779.1"/>
    <property type="molecule type" value="Genomic_DNA"/>
</dbReference>
<comment type="caution">
    <text evidence="1">The sequence shown here is derived from an EMBL/GenBank/DDBJ whole genome shotgun (WGS) entry which is preliminary data.</text>
</comment>